<dbReference type="PIRSF" id="PIRSF004681">
    <property type="entry name" value="UCP004681"/>
    <property type="match status" value="1"/>
</dbReference>
<dbReference type="Gene3D" id="2.60.120.460">
    <property type="entry name" value="YjbQ-like"/>
    <property type="match status" value="1"/>
</dbReference>
<dbReference type="Proteomes" id="UP000191901">
    <property type="component" value="Chromosome"/>
</dbReference>
<name>A0A1Z3HM00_9CYAN</name>
<dbReference type="RefSeq" id="WP_080812639.1">
    <property type="nucleotide sequence ID" value="NZ_CP021983.2"/>
</dbReference>
<dbReference type="EMBL" id="CP021983">
    <property type="protein sequence ID" value="ASC71331.1"/>
    <property type="molecule type" value="Genomic_DNA"/>
</dbReference>
<proteinExistence type="predicted"/>
<organism evidence="1 2">
    <name type="scientific">Halomicronema hongdechloris C2206</name>
    <dbReference type="NCBI Taxonomy" id="1641165"/>
    <lineage>
        <taxon>Bacteria</taxon>
        <taxon>Bacillati</taxon>
        <taxon>Cyanobacteriota</taxon>
        <taxon>Cyanophyceae</taxon>
        <taxon>Nodosilineales</taxon>
        <taxon>Nodosilineaceae</taxon>
        <taxon>Halomicronema</taxon>
    </lineage>
</organism>
<dbReference type="OrthoDB" id="9801725at2"/>
<keyword evidence="2" id="KW-1185">Reference proteome</keyword>
<dbReference type="PANTHER" id="PTHR30615:SF16">
    <property type="entry name" value="SECONDARY THIAMINE-PHOSPHATE SYNTHASE ENZYME"/>
    <property type="match status" value="1"/>
</dbReference>
<dbReference type="NCBIfam" id="TIGR00149">
    <property type="entry name" value="TIGR00149_YjbQ"/>
    <property type="match status" value="1"/>
</dbReference>
<protein>
    <submittedName>
        <fullName evidence="1">Secondary thiamine-phosphate synthase enzyme</fullName>
    </submittedName>
</protein>
<dbReference type="AlphaFoldDB" id="A0A1Z3HM00"/>
<sequence>MTIFHTTLPLPTDDSIGLYDVTATIQAVVNSTQVQQGQVLVFCRHTTTALAINEYETRLLTDIKTYLRKLAPPTEVYRHNDLHLRDVPADEPENAHSHLMAMTLNTSEVIPIVDGELALGTYQSVLFVELDGPRQRTLFVQVTGEL</sequence>
<gene>
    <name evidence="1" type="primary">yjbQ_1</name>
    <name evidence="1" type="ORF">XM38_022830</name>
</gene>
<dbReference type="KEGG" id="hhg:XM38_022830"/>
<accession>A0A1Z3HM00</accession>
<dbReference type="SUPFAM" id="SSF111038">
    <property type="entry name" value="YjbQ-like"/>
    <property type="match status" value="1"/>
</dbReference>
<dbReference type="InterPro" id="IPR001602">
    <property type="entry name" value="UPF0047_YjbQ-like"/>
</dbReference>
<evidence type="ECO:0000313" key="2">
    <source>
        <dbReference type="Proteomes" id="UP000191901"/>
    </source>
</evidence>
<dbReference type="PANTHER" id="PTHR30615">
    <property type="entry name" value="UNCHARACTERIZED PROTEIN YJBQ-RELATED"/>
    <property type="match status" value="1"/>
</dbReference>
<dbReference type="InterPro" id="IPR035917">
    <property type="entry name" value="YjbQ-like_sf"/>
</dbReference>
<dbReference type="Pfam" id="PF01894">
    <property type="entry name" value="YjbQ"/>
    <property type="match status" value="1"/>
</dbReference>
<reference evidence="1 2" key="1">
    <citation type="journal article" date="2016" name="Biochim. Biophys. Acta">
        <title>Characterization of red-shifted phycobilisomes isolated from the chlorophyll f-containing cyanobacterium Halomicronema hongdechloris.</title>
        <authorList>
            <person name="Li Y."/>
            <person name="Lin Y."/>
            <person name="Garvey C.J."/>
            <person name="Birch D."/>
            <person name="Corkery R.W."/>
            <person name="Loughlin P.C."/>
            <person name="Scheer H."/>
            <person name="Willows R.D."/>
            <person name="Chen M."/>
        </authorList>
    </citation>
    <scope>NUCLEOTIDE SEQUENCE [LARGE SCALE GENOMIC DNA]</scope>
    <source>
        <strain evidence="1 2">C2206</strain>
    </source>
</reference>
<evidence type="ECO:0000313" key="1">
    <source>
        <dbReference type="EMBL" id="ASC71331.1"/>
    </source>
</evidence>
<dbReference type="STRING" id="1641165.XM38_21740"/>